<name>A0AA35X4N3_GEOBA</name>
<comment type="caution">
    <text evidence="3">The sequence shown here is derived from an EMBL/GenBank/DDBJ whole genome shotgun (WGS) entry which is preliminary data.</text>
</comment>
<dbReference type="GO" id="GO:0005615">
    <property type="term" value="C:extracellular space"/>
    <property type="evidence" value="ECO:0007669"/>
    <property type="project" value="TreeGrafter"/>
</dbReference>
<dbReference type="PANTHER" id="PTHR24024:SF18">
    <property type="entry name" value="SHORT-CHAIN COLLAGEN C4-LIKE"/>
    <property type="match status" value="1"/>
</dbReference>
<dbReference type="InterPro" id="IPR051077">
    <property type="entry name" value="Ca-dependent_lectin"/>
</dbReference>
<accession>A0AA35X4N3</accession>
<keyword evidence="3" id="KW-0176">Collagen</keyword>
<sequence length="268" mass="29341">MRPLLLLITLFTFVLVKAQAGTSGKEVTKRHAGSGDSNEGLPPFIELLRGRDGRDGRDGESGPKGSPGATGEKGDTGAQGPLGPSSGGVTYIRWGRTTCPNTPGTELVYKGWAAGSYFSHTGGGSNYQCVTEEPQNLAFGPGTAEHSYMYGVEYKIWGNTPRERHHLQDDDVPCAVCYVSIRVAHLMIPGRYTCPPNWTREYYGYLMAERYNHHRSTFECVDASPEAVVGGHAWCWWSCVLPCGASMWQSTCPPYEQEKEMTCAVCTR</sequence>
<feature type="signal peptide" evidence="2">
    <location>
        <begin position="1"/>
        <end position="18"/>
    </location>
</feature>
<evidence type="ECO:0000313" key="4">
    <source>
        <dbReference type="Proteomes" id="UP001174909"/>
    </source>
</evidence>
<dbReference type="Proteomes" id="UP001174909">
    <property type="component" value="Unassembled WGS sequence"/>
</dbReference>
<keyword evidence="4" id="KW-1185">Reference proteome</keyword>
<gene>
    <name evidence="3" type="ORF">GBAR_LOCUS25051</name>
</gene>
<dbReference type="AlphaFoldDB" id="A0AA35X4N3"/>
<reference evidence="3" key="1">
    <citation type="submission" date="2023-03" db="EMBL/GenBank/DDBJ databases">
        <authorList>
            <person name="Steffen K."/>
            <person name="Cardenas P."/>
        </authorList>
    </citation>
    <scope>NUCLEOTIDE SEQUENCE</scope>
</reference>
<evidence type="ECO:0000313" key="3">
    <source>
        <dbReference type="EMBL" id="CAI8045263.1"/>
    </source>
</evidence>
<feature type="region of interest" description="Disordered" evidence="1">
    <location>
        <begin position="24"/>
        <end position="87"/>
    </location>
</feature>
<evidence type="ECO:0000256" key="1">
    <source>
        <dbReference type="SAM" id="MobiDB-lite"/>
    </source>
</evidence>
<dbReference type="GO" id="GO:0005581">
    <property type="term" value="C:collagen trimer"/>
    <property type="evidence" value="ECO:0007669"/>
    <property type="project" value="UniProtKB-KW"/>
</dbReference>
<feature type="chain" id="PRO_5041348032" evidence="2">
    <location>
        <begin position="19"/>
        <end position="268"/>
    </location>
</feature>
<protein>
    <submittedName>
        <fullName evidence="3">Short-chain collagen C4</fullName>
    </submittedName>
</protein>
<evidence type="ECO:0000256" key="2">
    <source>
        <dbReference type="SAM" id="SignalP"/>
    </source>
</evidence>
<dbReference type="EMBL" id="CASHTH010003461">
    <property type="protein sequence ID" value="CAI8045263.1"/>
    <property type="molecule type" value="Genomic_DNA"/>
</dbReference>
<proteinExistence type="predicted"/>
<organism evidence="3 4">
    <name type="scientific">Geodia barretti</name>
    <name type="common">Barrett's horny sponge</name>
    <dbReference type="NCBI Taxonomy" id="519541"/>
    <lineage>
        <taxon>Eukaryota</taxon>
        <taxon>Metazoa</taxon>
        <taxon>Porifera</taxon>
        <taxon>Demospongiae</taxon>
        <taxon>Heteroscleromorpha</taxon>
        <taxon>Tetractinellida</taxon>
        <taxon>Astrophorina</taxon>
        <taxon>Geodiidae</taxon>
        <taxon>Geodia</taxon>
    </lineage>
</organism>
<keyword evidence="2" id="KW-0732">Signal</keyword>
<dbReference type="PANTHER" id="PTHR24024">
    <property type="entry name" value="PULMONARY SURFACTANT-ASSOCIATED PROTEIN A"/>
    <property type="match status" value="1"/>
</dbReference>
<feature type="compositionally biased region" description="Basic and acidic residues" evidence="1">
    <location>
        <begin position="48"/>
        <end position="61"/>
    </location>
</feature>